<reference evidence="5" key="1">
    <citation type="submission" date="2022-05" db="EMBL/GenBank/DDBJ databases">
        <title>The Musa troglodytarum L. genome provides insights into the mechanism of non-climacteric behaviour and enrichment of carotenoids.</title>
        <authorList>
            <person name="Wang J."/>
        </authorList>
    </citation>
    <scope>NUCLEOTIDE SEQUENCE</scope>
    <source>
        <tissue evidence="5">Leaf</tissue>
    </source>
</reference>
<protein>
    <submittedName>
        <fullName evidence="5">Lanthionine synthetase C-like protein</fullName>
    </submittedName>
</protein>
<dbReference type="OrthoDB" id="10257263at2759"/>
<dbReference type="EMBL" id="CP097507">
    <property type="protein sequence ID" value="URE04639.1"/>
    <property type="molecule type" value="Genomic_DNA"/>
</dbReference>
<dbReference type="GO" id="GO:0046872">
    <property type="term" value="F:metal ion binding"/>
    <property type="evidence" value="ECO:0007669"/>
    <property type="project" value="UniProtKB-KW"/>
</dbReference>
<name>A0A9E7K4X2_9LILI</name>
<dbReference type="Gene3D" id="1.50.10.10">
    <property type="match status" value="2"/>
</dbReference>
<dbReference type="Proteomes" id="UP001055439">
    <property type="component" value="Chromosome 5"/>
</dbReference>
<dbReference type="GO" id="GO:0031179">
    <property type="term" value="P:peptide modification"/>
    <property type="evidence" value="ECO:0007669"/>
    <property type="project" value="InterPro"/>
</dbReference>
<dbReference type="SMART" id="SM01260">
    <property type="entry name" value="LANC_like"/>
    <property type="match status" value="2"/>
</dbReference>
<dbReference type="CDD" id="cd04794">
    <property type="entry name" value="euk_LANCL"/>
    <property type="match status" value="2"/>
</dbReference>
<evidence type="ECO:0000256" key="3">
    <source>
        <dbReference type="ARBA" id="ARBA00022833"/>
    </source>
</evidence>
<dbReference type="GO" id="GO:0005975">
    <property type="term" value="P:carbohydrate metabolic process"/>
    <property type="evidence" value="ECO:0007669"/>
    <property type="project" value="InterPro"/>
</dbReference>
<dbReference type="PANTHER" id="PTHR12736">
    <property type="entry name" value="LANC-LIKE PROTEIN"/>
    <property type="match status" value="1"/>
</dbReference>
<keyword evidence="3 4" id="KW-0862">Zinc</keyword>
<dbReference type="InterPro" id="IPR012341">
    <property type="entry name" value="6hp_glycosidase-like_sf"/>
</dbReference>
<dbReference type="PANTHER" id="PTHR12736:SF7">
    <property type="entry name" value="LANC-LIKE PROTEIN 3"/>
    <property type="match status" value="1"/>
</dbReference>
<dbReference type="PRINTS" id="PR01951">
    <property type="entry name" value="LANCEUKARYTE"/>
</dbReference>
<evidence type="ECO:0000256" key="2">
    <source>
        <dbReference type="ARBA" id="ARBA00022723"/>
    </source>
</evidence>
<dbReference type="SUPFAM" id="SSF158745">
    <property type="entry name" value="LanC-like"/>
    <property type="match status" value="2"/>
</dbReference>
<organism evidence="5 6">
    <name type="scientific">Musa troglodytarum</name>
    <name type="common">fe'i banana</name>
    <dbReference type="NCBI Taxonomy" id="320322"/>
    <lineage>
        <taxon>Eukaryota</taxon>
        <taxon>Viridiplantae</taxon>
        <taxon>Streptophyta</taxon>
        <taxon>Embryophyta</taxon>
        <taxon>Tracheophyta</taxon>
        <taxon>Spermatophyta</taxon>
        <taxon>Magnoliopsida</taxon>
        <taxon>Liliopsida</taxon>
        <taxon>Zingiberales</taxon>
        <taxon>Musaceae</taxon>
        <taxon>Musa</taxon>
    </lineage>
</organism>
<sequence>MANRFFPNDLPEFVEEKEGVVAQSTLHNLLYLPYPKLADKLLKAALDLKDKVVKETWVRSGRRAKDYTLYTGAFGTAFLLFKSYQVTKNRSDLGLCNEIVRACEQASQGSPFVTFICGRAGVCALGAVVAKEAGDEDLLRHYLRSFREIKIPGDAPNELLYGRAGYLWACSFLNKHIGEGTIPSTDMSSIGEDIILDGKRLAIKGSCPLMYEWYGEKYWGAAHGLAGIMHVLMDVNLKPEDLEYVKGTLHYMIQNRFPSGNYPSSEGFDTDRLVHWCHGAPGVALTLAKAAQVFQDKLFLKAAAEAADVVWNRGLLKRVGICHGVSGNAYVFLSLYRLTGNVMPRWSIIMDATTVTRPCLFPNNNHKYEPDKVKRLRSFRKSPILWKCRSRRMADRYFPNEMPDFVEEQEGAVAQSTLHSLLCLPYAKLADKFLRAALDLKEKVVKETWLRNGRRIKDYTLYTGALGTAFLLFKAYQVTNNPSDLSLCGEIIRACDSVSAGSRHVTFICGRAGVCALGAVVAKHAGDNVLLNHFLSSFREIKMRDVPNELLYGKVGYLWACSFLNKHIGESTIPSTHMSPVAKEIILDGKRLSNKGSCPLMYEWHGKKYWGAAHGLAGIMHVLMDMELKPEDKECIKGTLSYMINHRFPSGNFPSSQGSNSDRLVHWCHGAPGVALTLIKAAQVFQDDQILGAAEEAAKVVWSRGLLKRVGICHGISGNTYVFLSLYRLTGRVEYLYRAKAFACFLLDRANQLIADGRMHSGDRPYSMFEGQGGMAHLFLDMIRPSESRFPAYEL</sequence>
<keyword evidence="2 4" id="KW-0479">Metal-binding</keyword>
<dbReference type="InterPro" id="IPR007822">
    <property type="entry name" value="LANC-like"/>
</dbReference>
<comment type="similarity">
    <text evidence="1">Belongs to the LanC-like protein family.</text>
</comment>
<dbReference type="GO" id="GO:0005886">
    <property type="term" value="C:plasma membrane"/>
    <property type="evidence" value="ECO:0007669"/>
    <property type="project" value="TreeGrafter"/>
</dbReference>
<feature type="binding site" evidence="4">
    <location>
        <position position="713"/>
    </location>
    <ligand>
        <name>Zn(2+)</name>
        <dbReference type="ChEBI" id="CHEBI:29105"/>
    </ligand>
</feature>
<evidence type="ECO:0000313" key="6">
    <source>
        <dbReference type="Proteomes" id="UP001055439"/>
    </source>
</evidence>
<evidence type="ECO:0000313" key="5">
    <source>
        <dbReference type="EMBL" id="URE04639.1"/>
    </source>
</evidence>
<evidence type="ECO:0000256" key="4">
    <source>
        <dbReference type="PIRSR" id="PIRSR607822-1"/>
    </source>
</evidence>
<dbReference type="PRINTS" id="PR01950">
    <property type="entry name" value="LANCSUPER"/>
</dbReference>
<feature type="binding site" evidence="4">
    <location>
        <position position="668"/>
    </location>
    <ligand>
        <name>Zn(2+)</name>
        <dbReference type="ChEBI" id="CHEBI:29105"/>
    </ligand>
</feature>
<dbReference type="FunFam" id="1.50.10.10:FF:000035">
    <property type="entry name" value="LanC-like protein 2"/>
    <property type="match status" value="1"/>
</dbReference>
<dbReference type="AlphaFoldDB" id="A0A9E7K4X2"/>
<gene>
    <name evidence="5" type="ORF">MUK42_21144</name>
</gene>
<dbReference type="InterPro" id="IPR020464">
    <property type="entry name" value="LanC-like_prot_euk"/>
</dbReference>
<feature type="binding site" evidence="4">
    <location>
        <position position="714"/>
    </location>
    <ligand>
        <name>Zn(2+)</name>
        <dbReference type="ChEBI" id="CHEBI:29105"/>
    </ligand>
</feature>
<accession>A0A9E7K4X2</accession>
<dbReference type="Pfam" id="PF05147">
    <property type="entry name" value="LANC_like"/>
    <property type="match status" value="2"/>
</dbReference>
<proteinExistence type="inferred from homology"/>
<evidence type="ECO:0000256" key="1">
    <source>
        <dbReference type="ARBA" id="ARBA00007179"/>
    </source>
</evidence>
<keyword evidence="6" id="KW-1185">Reference proteome</keyword>